<evidence type="ECO:0000256" key="5">
    <source>
        <dbReference type="ARBA" id="ARBA00022692"/>
    </source>
</evidence>
<keyword evidence="4" id="KW-0433">Leucine-rich repeat</keyword>
<dbReference type="PANTHER" id="PTHR27004:SF439">
    <property type="entry name" value="LEUCINE-RICH REPEAT-CONTAINING N-TERMINAL PLANT-TYPE DOMAIN-CONTAINING PROTEIN"/>
    <property type="match status" value="1"/>
</dbReference>
<evidence type="ECO:0000256" key="10">
    <source>
        <dbReference type="ARBA" id="ARBA00023180"/>
    </source>
</evidence>
<evidence type="ECO:0000256" key="8">
    <source>
        <dbReference type="ARBA" id="ARBA00023136"/>
    </source>
</evidence>
<sequence>MILWEGKQFDTFTNDSYLGNLGLCGMPLSKSCDNDEGTPVKHDPPEEDDDELSWKYSILMGYGCGLVLGLSMGYMVAKRGGWRIFVAKQAVNRAKNSLQGEPINMESSDATSSDWSLFTSSDEASFTAESARDSFTTVDHDTSNGDPILIELLIMNHKVMEIPAV</sequence>
<comment type="subcellular location">
    <subcellularLocation>
        <location evidence="1">Cell membrane</location>
        <topology evidence="1">Single-pass type I membrane protein</topology>
    </subcellularLocation>
</comment>
<dbReference type="InterPro" id="IPR032675">
    <property type="entry name" value="LRR_dom_sf"/>
</dbReference>
<keyword evidence="9" id="KW-0675">Receptor</keyword>
<evidence type="ECO:0000256" key="2">
    <source>
        <dbReference type="ARBA" id="ARBA00009592"/>
    </source>
</evidence>
<comment type="similarity">
    <text evidence="2">Belongs to the RLP family.</text>
</comment>
<keyword evidence="5 11" id="KW-0812">Transmembrane</keyword>
<evidence type="ECO:0000256" key="3">
    <source>
        <dbReference type="ARBA" id="ARBA00022475"/>
    </source>
</evidence>
<feature type="transmembrane region" description="Helical" evidence="11">
    <location>
        <begin position="56"/>
        <end position="77"/>
    </location>
</feature>
<comment type="caution">
    <text evidence="12">The sequence shown here is derived from an EMBL/GenBank/DDBJ whole genome shotgun (WGS) entry which is preliminary data.</text>
</comment>
<keyword evidence="13" id="KW-1185">Reference proteome</keyword>
<evidence type="ECO:0000256" key="1">
    <source>
        <dbReference type="ARBA" id="ARBA00004251"/>
    </source>
</evidence>
<evidence type="ECO:0000256" key="11">
    <source>
        <dbReference type="SAM" id="Phobius"/>
    </source>
</evidence>
<dbReference type="Proteomes" id="UP001396334">
    <property type="component" value="Unassembled WGS sequence"/>
</dbReference>
<keyword evidence="3" id="KW-1003">Cell membrane</keyword>
<evidence type="ECO:0000313" key="13">
    <source>
        <dbReference type="Proteomes" id="UP001396334"/>
    </source>
</evidence>
<proteinExistence type="inferred from homology"/>
<keyword evidence="8 11" id="KW-0472">Membrane</keyword>
<evidence type="ECO:0000256" key="6">
    <source>
        <dbReference type="ARBA" id="ARBA00022737"/>
    </source>
</evidence>
<accession>A0ABR2AGD2</accession>
<reference evidence="12 13" key="1">
    <citation type="journal article" date="2024" name="G3 (Bethesda)">
        <title>Genome assembly of Hibiscus sabdariffa L. provides insights into metabolisms of medicinal natural products.</title>
        <authorList>
            <person name="Kim T."/>
        </authorList>
    </citation>
    <scope>NUCLEOTIDE SEQUENCE [LARGE SCALE GENOMIC DNA]</scope>
    <source>
        <strain evidence="12">TK-2024</strain>
        <tissue evidence="12">Old leaves</tissue>
    </source>
</reference>
<keyword evidence="6" id="KW-0677">Repeat</keyword>
<keyword evidence="7 11" id="KW-1133">Transmembrane helix</keyword>
<name>A0ABR2AGD2_9ROSI</name>
<evidence type="ECO:0000256" key="7">
    <source>
        <dbReference type="ARBA" id="ARBA00022989"/>
    </source>
</evidence>
<dbReference type="Gene3D" id="3.80.10.10">
    <property type="entry name" value="Ribonuclease Inhibitor"/>
    <property type="match status" value="1"/>
</dbReference>
<keyword evidence="10" id="KW-0325">Glycoprotein</keyword>
<dbReference type="EMBL" id="JBBPBN010000254">
    <property type="protein sequence ID" value="KAK8492213.1"/>
    <property type="molecule type" value="Genomic_DNA"/>
</dbReference>
<evidence type="ECO:0000313" key="12">
    <source>
        <dbReference type="EMBL" id="KAK8492213.1"/>
    </source>
</evidence>
<protein>
    <submittedName>
        <fullName evidence="12">Uncharacterized protein</fullName>
    </submittedName>
</protein>
<dbReference type="PANTHER" id="PTHR27004">
    <property type="entry name" value="RECEPTOR-LIKE PROTEIN 12 ISOFORM X1"/>
    <property type="match status" value="1"/>
</dbReference>
<organism evidence="12 13">
    <name type="scientific">Hibiscus sabdariffa</name>
    <name type="common">roselle</name>
    <dbReference type="NCBI Taxonomy" id="183260"/>
    <lineage>
        <taxon>Eukaryota</taxon>
        <taxon>Viridiplantae</taxon>
        <taxon>Streptophyta</taxon>
        <taxon>Embryophyta</taxon>
        <taxon>Tracheophyta</taxon>
        <taxon>Spermatophyta</taxon>
        <taxon>Magnoliopsida</taxon>
        <taxon>eudicotyledons</taxon>
        <taxon>Gunneridae</taxon>
        <taxon>Pentapetalae</taxon>
        <taxon>rosids</taxon>
        <taxon>malvids</taxon>
        <taxon>Malvales</taxon>
        <taxon>Malvaceae</taxon>
        <taxon>Malvoideae</taxon>
        <taxon>Hibiscus</taxon>
    </lineage>
</organism>
<gene>
    <name evidence="12" type="ORF">V6N11_031202</name>
</gene>
<evidence type="ECO:0000256" key="4">
    <source>
        <dbReference type="ARBA" id="ARBA00022614"/>
    </source>
</evidence>
<evidence type="ECO:0000256" key="9">
    <source>
        <dbReference type="ARBA" id="ARBA00023170"/>
    </source>
</evidence>